<keyword evidence="1" id="KW-1133">Transmembrane helix</keyword>
<keyword evidence="1" id="KW-0812">Transmembrane</keyword>
<keyword evidence="3" id="KW-1185">Reference proteome</keyword>
<evidence type="ECO:0000256" key="1">
    <source>
        <dbReference type="SAM" id="Phobius"/>
    </source>
</evidence>
<name>A0A6M0R7X0_9CLOT</name>
<organism evidence="2 3">
    <name type="scientific">Clostridium niameyense</name>
    <dbReference type="NCBI Taxonomy" id="1622073"/>
    <lineage>
        <taxon>Bacteria</taxon>
        <taxon>Bacillati</taxon>
        <taxon>Bacillota</taxon>
        <taxon>Clostridia</taxon>
        <taxon>Eubacteriales</taxon>
        <taxon>Clostridiaceae</taxon>
        <taxon>Clostridium</taxon>
    </lineage>
</organism>
<dbReference type="Proteomes" id="UP000473885">
    <property type="component" value="Unassembled WGS sequence"/>
</dbReference>
<protein>
    <submittedName>
        <fullName evidence="2">Uncharacterized protein</fullName>
    </submittedName>
</protein>
<reference evidence="2 3" key="1">
    <citation type="submission" date="2019-04" db="EMBL/GenBank/DDBJ databases">
        <title>Genome sequencing of Clostridium botulinum Groups I-IV and Clostridium butyricum.</title>
        <authorList>
            <person name="Brunt J."/>
            <person name="Van Vliet A.H.M."/>
            <person name="Stringer S.C."/>
            <person name="Carter A.T."/>
            <person name="Peck M.W."/>
        </authorList>
    </citation>
    <scope>NUCLEOTIDE SEQUENCE [LARGE SCALE GENOMIC DNA]</scope>
    <source>
        <strain evidence="2 3">IFR 18/094</strain>
    </source>
</reference>
<keyword evidence="1" id="KW-0472">Membrane</keyword>
<evidence type="ECO:0000313" key="3">
    <source>
        <dbReference type="Proteomes" id="UP000473885"/>
    </source>
</evidence>
<accession>A0A6M0R7X0</accession>
<feature type="transmembrane region" description="Helical" evidence="1">
    <location>
        <begin position="38"/>
        <end position="58"/>
    </location>
</feature>
<sequence>MKNCITHVLKDNKKVIRMKGNFIPYWYLEKNYLKYKKVCIIASVIWLFASVFIGFSIIKNIKSIKEIDSKLNKISMKQKFNKIPNYDKEHTINSFNSIESILDDNITINKILVKGKNIQLEFSCNYIKSYYDFIHNLEENKNLKIKGTNLLKEDDGIYEFKFVLEER</sequence>
<dbReference type="AlphaFoldDB" id="A0A6M0R7X0"/>
<dbReference type="EMBL" id="SXDP01000002">
    <property type="protein sequence ID" value="NEZ46323.1"/>
    <property type="molecule type" value="Genomic_DNA"/>
</dbReference>
<gene>
    <name evidence="2" type="ORF">FDF74_03740</name>
</gene>
<proteinExistence type="predicted"/>
<comment type="caution">
    <text evidence="2">The sequence shown here is derived from an EMBL/GenBank/DDBJ whole genome shotgun (WGS) entry which is preliminary data.</text>
</comment>
<evidence type="ECO:0000313" key="2">
    <source>
        <dbReference type="EMBL" id="NEZ46323.1"/>
    </source>
</evidence>